<dbReference type="Pfam" id="PF00892">
    <property type="entry name" value="EamA"/>
    <property type="match status" value="2"/>
</dbReference>
<evidence type="ECO:0000256" key="4">
    <source>
        <dbReference type="ARBA" id="ARBA00022989"/>
    </source>
</evidence>
<dbReference type="AlphaFoldDB" id="A0A7Z1N0E7"/>
<dbReference type="PANTHER" id="PTHR22911">
    <property type="entry name" value="ACYL-MALONYL CONDENSING ENZYME-RELATED"/>
    <property type="match status" value="1"/>
</dbReference>
<keyword evidence="4 6" id="KW-1133">Transmembrane helix</keyword>
<evidence type="ECO:0000256" key="2">
    <source>
        <dbReference type="ARBA" id="ARBA00007362"/>
    </source>
</evidence>
<reference evidence="8 9" key="1">
    <citation type="submission" date="2017-11" db="EMBL/GenBank/DDBJ databases">
        <authorList>
            <person name="Founou R.C."/>
            <person name="Founou L."/>
            <person name="Allam M."/>
            <person name="Ismail A."/>
            <person name="Essack S.Y."/>
        </authorList>
    </citation>
    <scope>NUCLEOTIDE SEQUENCE [LARGE SCALE GENOMIC DNA]</scope>
    <source>
        <strain evidence="8 9">G811N2B1</strain>
    </source>
</reference>
<comment type="similarity">
    <text evidence="2">Belongs to the EamA transporter family.</text>
</comment>
<evidence type="ECO:0000256" key="3">
    <source>
        <dbReference type="ARBA" id="ARBA00022692"/>
    </source>
</evidence>
<comment type="subcellular location">
    <subcellularLocation>
        <location evidence="1">Endomembrane system</location>
        <topology evidence="1">Multi-pass membrane protein</topology>
    </subcellularLocation>
</comment>
<dbReference type="SUPFAM" id="SSF103481">
    <property type="entry name" value="Multidrug resistance efflux transporter EmrE"/>
    <property type="match status" value="2"/>
</dbReference>
<feature type="domain" description="EamA" evidence="7">
    <location>
        <begin position="11"/>
        <end position="142"/>
    </location>
</feature>
<protein>
    <submittedName>
        <fullName evidence="8">EamA/RhaT family transporter</fullName>
    </submittedName>
</protein>
<feature type="domain" description="EamA" evidence="7">
    <location>
        <begin position="153"/>
        <end position="279"/>
    </location>
</feature>
<feature type="transmembrane region" description="Helical" evidence="6">
    <location>
        <begin position="42"/>
        <end position="60"/>
    </location>
</feature>
<dbReference type="GO" id="GO:0016020">
    <property type="term" value="C:membrane"/>
    <property type="evidence" value="ECO:0007669"/>
    <property type="project" value="UniProtKB-SubCell"/>
</dbReference>
<evidence type="ECO:0000313" key="9">
    <source>
        <dbReference type="Proteomes" id="UP000238153"/>
    </source>
</evidence>
<feature type="transmembrane region" description="Helical" evidence="6">
    <location>
        <begin position="148"/>
        <end position="170"/>
    </location>
</feature>
<feature type="transmembrane region" description="Helical" evidence="6">
    <location>
        <begin position="72"/>
        <end position="91"/>
    </location>
</feature>
<gene>
    <name evidence="8" type="ORF">CV019_10630</name>
</gene>
<evidence type="ECO:0000256" key="1">
    <source>
        <dbReference type="ARBA" id="ARBA00004127"/>
    </source>
</evidence>
<organism evidence="8 9">
    <name type="scientific">Staphylococcus haemolyticus</name>
    <dbReference type="NCBI Taxonomy" id="1283"/>
    <lineage>
        <taxon>Bacteria</taxon>
        <taxon>Bacillati</taxon>
        <taxon>Bacillota</taxon>
        <taxon>Bacilli</taxon>
        <taxon>Bacillales</taxon>
        <taxon>Staphylococcaceae</taxon>
        <taxon>Staphylococcus</taxon>
    </lineage>
</organism>
<feature type="transmembrane region" description="Helical" evidence="6">
    <location>
        <begin position="12"/>
        <end position="30"/>
    </location>
</feature>
<evidence type="ECO:0000256" key="5">
    <source>
        <dbReference type="ARBA" id="ARBA00023136"/>
    </source>
</evidence>
<feature type="transmembrane region" description="Helical" evidence="6">
    <location>
        <begin position="182"/>
        <end position="199"/>
    </location>
</feature>
<dbReference type="InterPro" id="IPR037185">
    <property type="entry name" value="EmrE-like"/>
</dbReference>
<comment type="caution">
    <text evidence="8">The sequence shown here is derived from an EMBL/GenBank/DDBJ whole genome shotgun (WGS) entry which is preliminary data.</text>
</comment>
<dbReference type="InterPro" id="IPR000620">
    <property type="entry name" value="EamA_dom"/>
</dbReference>
<evidence type="ECO:0000256" key="6">
    <source>
        <dbReference type="SAM" id="Phobius"/>
    </source>
</evidence>
<feature type="transmembrane region" description="Helical" evidence="6">
    <location>
        <begin position="211"/>
        <end position="234"/>
    </location>
</feature>
<keyword evidence="3 6" id="KW-0812">Transmembrane</keyword>
<name>A0A7Z1N0E7_STAHA</name>
<sequence length="299" mass="33261">MRRLTLNPKVKGIIAILISAVGFSFMSVFFRLAGDLPVFQKSLARNFVAMFIPLFFIFKYKQPMFGKLSSQPLLISRSTLGLIGVLLNIYAIDHMVLSDADTLMKLNPFWTILLSLIFLNEKARKYQIIAMIVAILGMLFIVKPEFSSTMITSLAGLFSGIFAASAYTCVRALSTREAPYTIVFYFSLFSVVVLIPFSIATYEPMTTIQMVYLLGAGLSAAVGQIGITLAYSFAPAKDISIFTYASIIFTAIFGFILFGETPDFYALIGYVIIIGASYYMFEKARRQTAITKQQSNTKE</sequence>
<dbReference type="Proteomes" id="UP000238153">
    <property type="component" value="Unassembled WGS sequence"/>
</dbReference>
<keyword evidence="5 6" id="KW-0472">Membrane</keyword>
<proteinExistence type="inferred from homology"/>
<dbReference type="EMBL" id="PGWX01000368">
    <property type="protein sequence ID" value="PPJ72676.1"/>
    <property type="molecule type" value="Genomic_DNA"/>
</dbReference>
<dbReference type="PANTHER" id="PTHR22911:SF6">
    <property type="entry name" value="SOLUTE CARRIER FAMILY 35 MEMBER G1"/>
    <property type="match status" value="1"/>
</dbReference>
<evidence type="ECO:0000259" key="7">
    <source>
        <dbReference type="Pfam" id="PF00892"/>
    </source>
</evidence>
<feature type="transmembrane region" description="Helical" evidence="6">
    <location>
        <begin position="126"/>
        <end position="142"/>
    </location>
</feature>
<feature type="transmembrane region" description="Helical" evidence="6">
    <location>
        <begin position="241"/>
        <end position="258"/>
    </location>
</feature>
<feature type="transmembrane region" description="Helical" evidence="6">
    <location>
        <begin position="264"/>
        <end position="281"/>
    </location>
</feature>
<feature type="transmembrane region" description="Helical" evidence="6">
    <location>
        <begin position="103"/>
        <end position="119"/>
    </location>
</feature>
<accession>A0A7Z1N0E7</accession>
<evidence type="ECO:0000313" key="8">
    <source>
        <dbReference type="EMBL" id="PPJ72676.1"/>
    </source>
</evidence>